<dbReference type="OrthoDB" id="4111305at2759"/>
<reference evidence="2" key="1">
    <citation type="submission" date="2020-02" db="EMBL/GenBank/DDBJ databases">
        <authorList>
            <person name="Palmer J.M."/>
        </authorList>
    </citation>
    <scope>NUCLEOTIDE SEQUENCE</scope>
    <source>
        <strain evidence="2">EPUS1.4</strain>
        <tissue evidence="2">Thallus</tissue>
    </source>
</reference>
<evidence type="ECO:0000256" key="1">
    <source>
        <dbReference type="SAM" id="MobiDB-lite"/>
    </source>
</evidence>
<dbReference type="EMBL" id="JAACFV010000098">
    <property type="protein sequence ID" value="KAF7505913.1"/>
    <property type="molecule type" value="Genomic_DNA"/>
</dbReference>
<comment type="caution">
    <text evidence="2">The sequence shown here is derived from an EMBL/GenBank/DDBJ whole genome shotgun (WGS) entry which is preliminary data.</text>
</comment>
<feature type="compositionally biased region" description="Low complexity" evidence="1">
    <location>
        <begin position="1"/>
        <end position="11"/>
    </location>
</feature>
<feature type="region of interest" description="Disordered" evidence="1">
    <location>
        <begin position="1"/>
        <end position="30"/>
    </location>
</feature>
<evidence type="ECO:0000313" key="2">
    <source>
        <dbReference type="EMBL" id="KAF7505913.1"/>
    </source>
</evidence>
<evidence type="ECO:0000313" key="3">
    <source>
        <dbReference type="Proteomes" id="UP000606974"/>
    </source>
</evidence>
<dbReference type="AlphaFoldDB" id="A0A8H7ABR3"/>
<gene>
    <name evidence="2" type="ORF">GJ744_012448</name>
</gene>
<keyword evidence="3" id="KW-1185">Reference proteome</keyword>
<name>A0A8H7ABR3_9EURO</name>
<proteinExistence type="predicted"/>
<dbReference type="Proteomes" id="UP000606974">
    <property type="component" value="Unassembled WGS sequence"/>
</dbReference>
<organism evidence="2 3">
    <name type="scientific">Endocarpon pusillum</name>
    <dbReference type="NCBI Taxonomy" id="364733"/>
    <lineage>
        <taxon>Eukaryota</taxon>
        <taxon>Fungi</taxon>
        <taxon>Dikarya</taxon>
        <taxon>Ascomycota</taxon>
        <taxon>Pezizomycotina</taxon>
        <taxon>Eurotiomycetes</taxon>
        <taxon>Chaetothyriomycetidae</taxon>
        <taxon>Verrucariales</taxon>
        <taxon>Verrucariaceae</taxon>
        <taxon>Endocarpon</taxon>
    </lineage>
</organism>
<dbReference type="OMA" id="WEPEDEK"/>
<sequence>MSSALRTSSLRSLEERRLSRNRKSGSGLKWEPEDEKKFIGEMLPDDRRKLDALMNYHLGELDRLKKFVVRLNDDKEQHEVRLASAKHRADDVGMMASVVYAAELVRDVTKMRDSYLRYVVFHKEELEMIGKKVVEMKKRSGEKATTPEVVTNMLSRWYEWEILFSA</sequence>
<protein>
    <submittedName>
        <fullName evidence="2">Uncharacterized protein</fullName>
    </submittedName>
</protein>
<accession>A0A8H7ABR3</accession>